<dbReference type="GO" id="GO:0042597">
    <property type="term" value="C:periplasmic space"/>
    <property type="evidence" value="ECO:0007669"/>
    <property type="project" value="UniProtKB-ARBA"/>
</dbReference>
<dbReference type="InterPro" id="IPR006311">
    <property type="entry name" value="TAT_signal"/>
</dbReference>
<dbReference type="Gene3D" id="3.10.105.10">
    <property type="entry name" value="Dipeptide-binding Protein, Domain 3"/>
    <property type="match status" value="1"/>
</dbReference>
<dbReference type="Gene3D" id="3.40.190.10">
    <property type="entry name" value="Periplasmic binding protein-like II"/>
    <property type="match status" value="1"/>
</dbReference>
<dbReference type="InterPro" id="IPR039424">
    <property type="entry name" value="SBP_5"/>
</dbReference>
<dbReference type="SUPFAM" id="SSF53850">
    <property type="entry name" value="Periplasmic binding protein-like II"/>
    <property type="match status" value="1"/>
</dbReference>
<accession>A0A7K0DT27</accession>
<dbReference type="CDD" id="cd08492">
    <property type="entry name" value="PBP2_NikA_DppA_OppA_like_15"/>
    <property type="match status" value="1"/>
</dbReference>
<comment type="caution">
    <text evidence="3">The sequence shown here is derived from an EMBL/GenBank/DDBJ whole genome shotgun (WGS) entry which is preliminary data.</text>
</comment>
<feature type="signal peptide" evidence="1">
    <location>
        <begin position="1"/>
        <end position="39"/>
    </location>
</feature>
<dbReference type="GO" id="GO:0015833">
    <property type="term" value="P:peptide transport"/>
    <property type="evidence" value="ECO:0007669"/>
    <property type="project" value="TreeGrafter"/>
</dbReference>
<dbReference type="Proteomes" id="UP000431401">
    <property type="component" value="Unassembled WGS sequence"/>
</dbReference>
<dbReference type="EMBL" id="WEGI01000009">
    <property type="protein sequence ID" value="MQY28728.1"/>
    <property type="molecule type" value="Genomic_DNA"/>
</dbReference>
<evidence type="ECO:0000313" key="3">
    <source>
        <dbReference type="EMBL" id="MQY28728.1"/>
    </source>
</evidence>
<dbReference type="PROSITE" id="PS51257">
    <property type="entry name" value="PROKAR_LIPOPROTEIN"/>
    <property type="match status" value="1"/>
</dbReference>
<name>A0A7K0DT27_9NOCA</name>
<organism evidence="3 4">
    <name type="scientific">Nocardia aurantia</name>
    <dbReference type="NCBI Taxonomy" id="2585199"/>
    <lineage>
        <taxon>Bacteria</taxon>
        <taxon>Bacillati</taxon>
        <taxon>Actinomycetota</taxon>
        <taxon>Actinomycetes</taxon>
        <taxon>Mycobacteriales</taxon>
        <taxon>Nocardiaceae</taxon>
        <taxon>Nocardia</taxon>
    </lineage>
</organism>
<dbReference type="Pfam" id="PF00496">
    <property type="entry name" value="SBP_bac_5"/>
    <property type="match status" value="1"/>
</dbReference>
<keyword evidence="4" id="KW-1185">Reference proteome</keyword>
<dbReference type="OrthoDB" id="9796817at2"/>
<feature type="chain" id="PRO_5029444327" evidence="1">
    <location>
        <begin position="40"/>
        <end position="562"/>
    </location>
</feature>
<evidence type="ECO:0000259" key="2">
    <source>
        <dbReference type="Pfam" id="PF00496"/>
    </source>
</evidence>
<dbReference type="PANTHER" id="PTHR30290">
    <property type="entry name" value="PERIPLASMIC BINDING COMPONENT OF ABC TRANSPORTER"/>
    <property type="match status" value="1"/>
</dbReference>
<evidence type="ECO:0000256" key="1">
    <source>
        <dbReference type="SAM" id="SignalP"/>
    </source>
</evidence>
<gene>
    <name evidence="3" type="primary">nikA_2</name>
    <name evidence="3" type="ORF">NRB56_43120</name>
</gene>
<keyword evidence="1" id="KW-0732">Signal</keyword>
<dbReference type="InterPro" id="IPR000914">
    <property type="entry name" value="SBP_5_dom"/>
</dbReference>
<proteinExistence type="predicted"/>
<dbReference type="GO" id="GO:1904680">
    <property type="term" value="F:peptide transmembrane transporter activity"/>
    <property type="evidence" value="ECO:0007669"/>
    <property type="project" value="TreeGrafter"/>
</dbReference>
<dbReference type="GO" id="GO:0043190">
    <property type="term" value="C:ATP-binding cassette (ABC) transporter complex"/>
    <property type="evidence" value="ECO:0007669"/>
    <property type="project" value="InterPro"/>
</dbReference>
<reference evidence="3 4" key="1">
    <citation type="submission" date="2019-10" db="EMBL/GenBank/DDBJ databases">
        <title>Nocardia macrotermitis sp. nov. and Nocardia aurantia sp. nov., isolated from the gut of fungus growing-termite Macrotermes natalensis.</title>
        <authorList>
            <person name="Benndorf R."/>
            <person name="Schwitalla J."/>
            <person name="Martin K."/>
            <person name="De Beer W."/>
            <person name="Kaster A.-K."/>
            <person name="Vollmers J."/>
            <person name="Poulsen M."/>
            <person name="Beemelmanns C."/>
        </authorList>
    </citation>
    <scope>NUCLEOTIDE SEQUENCE [LARGE SCALE GENOMIC DNA]</scope>
    <source>
        <strain evidence="3 4">RB56</strain>
    </source>
</reference>
<dbReference type="AlphaFoldDB" id="A0A7K0DT27"/>
<feature type="domain" description="Solute-binding protein family 5" evidence="2">
    <location>
        <begin position="99"/>
        <end position="463"/>
    </location>
</feature>
<sequence>MNITTRATRRRRIGRRAAAAAAAALTLLAAACGSGGDQASGPSGEGKDPVRGGTLNIAFWPDNTAFLCIDPFQTYWIEHRSLIRNFADSLTDQNPDTGEIVPWLATKWEISPDGLDYTFHLRDGVTFADGAPLDATAVKTNFDAFQDLVRSSGGTAFGASYIVGLDNTTVVDPSTVRFHFIQPNASFLQATSTTNLALLSPASFRKTPAERCKGDIAGSGLFTLDKYVPEQSVTLSRRAGYHWGSPLSKNTGEAYLDKIQVSYVAEDSVRTGNLVSGQIDVAWPRSPFSVEDRTLITASGAYLKSRPLPGVSYTLWSNVSDGHPLADDAVRQALYRAVDLKTYASAVYGPDYPVVAGHFDSTTPYFSSQAAKLAYDPEAAARILDAAGWKLTPGEQYRSKDGKRLSVQLVLTTHGPGADLFQDQLRKVGIEVQQKIVTAAERTAVVANNQYDLIENYFTRADPGALQFILNEQLANSKAMARALQKPDTAVRVRDLLNSAGQATDENRRKQIYADLQSRLLDEGVGLPLYERVQYVGLRNKVNGFRFTSESFLTLNDVWIQP</sequence>
<evidence type="ECO:0000313" key="4">
    <source>
        <dbReference type="Proteomes" id="UP000431401"/>
    </source>
</evidence>
<dbReference type="PIRSF" id="PIRSF002741">
    <property type="entry name" value="MppA"/>
    <property type="match status" value="1"/>
</dbReference>
<dbReference type="InterPro" id="IPR030678">
    <property type="entry name" value="Peptide/Ni-bd"/>
</dbReference>
<dbReference type="RefSeq" id="WP_153344908.1">
    <property type="nucleotide sequence ID" value="NZ_WEGI01000009.1"/>
</dbReference>
<dbReference type="PROSITE" id="PS51318">
    <property type="entry name" value="TAT"/>
    <property type="match status" value="1"/>
</dbReference>
<protein>
    <submittedName>
        <fullName evidence="3">Nickel-binding periplasmic protein</fullName>
    </submittedName>
</protein>